<sequence>MGKTVVLAEKPSVGRDIARVLNCNKKGDGFIEGSNYIVTWALGHLVTLADPEVYEDKWKTWRLDDLPMLPERLKLVVIKKTGKQFNAVKTQLNRKDASDIVIATDAGREGELVARWIIDKARVNKPVKRLWISSVTDKAIRDGFKNLKPGKQYESLYAAAVARSEADWYVGLNATRALTTKYNAQLSTGRVQTPTLAMVRTREKEINEFKPQTFYGIEAKTNTGMRLTWQDTNNNSRIFSKEKAEKIIGQLKNKPATVADVNKSYKKKHAPQLYDLTELQRDANRIFGFSGKQTLSLMQKLYEQHKVLTYPRTDSRVLSSDIVPTLKDRVKAVNVDQYAKTAGKLMKKEWKLPKSVVNDTQVSDHHAIIPTEESPALADLNDKERKIYDLVVKRFLAVLSDPHEFEQLTIEAEIAGERFTAKGKQIKKQGWKEIYGDHESDGEQQLPDVKKGAQLSDMDLHLTAGETKPPERFTEGALLQAMENPVRYMNQEEKHLAKTISKTGGIGTVATRADIIEKLFNSQSMELRGKHIFTTSKGRQLLELVPEELRSPALTAEWETKLSQIAEGKLNKKHFINEIKGYTKDVVYQIKTSDDKFKHDNLTGSKCPDCGKLMMEIDNKKGKMLVCQDRSCGHKKNIFKRTNARCPNCHKRMVLRGEGDGQTFTCQCGFSEKLSAFNKRKEQEKNKKVSKKDVNKYLKKQDDGFKNNALADALSKLKE</sequence>
<dbReference type="AlphaFoldDB" id="A0A1I1YT86"/>
<organism evidence="11 12">
    <name type="scientific">Lentibacillus persicus</name>
    <dbReference type="NCBI Taxonomy" id="640948"/>
    <lineage>
        <taxon>Bacteria</taxon>
        <taxon>Bacillati</taxon>
        <taxon>Bacillota</taxon>
        <taxon>Bacilli</taxon>
        <taxon>Bacillales</taxon>
        <taxon>Bacillaceae</taxon>
        <taxon>Lentibacillus</taxon>
    </lineage>
</organism>
<name>A0A1I1YT86_9BACI</name>
<dbReference type="SMART" id="SM00436">
    <property type="entry name" value="TOP1Bc"/>
    <property type="match status" value="1"/>
</dbReference>
<dbReference type="GO" id="GO:0043597">
    <property type="term" value="C:cytoplasmic replication fork"/>
    <property type="evidence" value="ECO:0007669"/>
    <property type="project" value="TreeGrafter"/>
</dbReference>
<comment type="cofactor">
    <cofactor evidence="8">
        <name>Mg(2+)</name>
        <dbReference type="ChEBI" id="CHEBI:18420"/>
    </cofactor>
</comment>
<dbReference type="RefSeq" id="WP_090086478.1">
    <property type="nucleotide sequence ID" value="NZ_FOMR01000010.1"/>
</dbReference>
<evidence type="ECO:0000259" key="10">
    <source>
        <dbReference type="PROSITE" id="PS52039"/>
    </source>
</evidence>
<evidence type="ECO:0000256" key="5">
    <source>
        <dbReference type="ARBA" id="ARBA00023029"/>
    </source>
</evidence>
<feature type="site" description="Interaction with DNA" evidence="8">
    <location>
        <position position="312"/>
    </location>
</feature>
<dbReference type="PROSITE" id="PS00396">
    <property type="entry name" value="TOPO_IA_1"/>
    <property type="match status" value="1"/>
</dbReference>
<dbReference type="CDD" id="cd03362">
    <property type="entry name" value="TOPRIM_TopoIA_TopoIII"/>
    <property type="match status" value="1"/>
</dbReference>
<evidence type="ECO:0000313" key="11">
    <source>
        <dbReference type="EMBL" id="SFE22756.1"/>
    </source>
</evidence>
<dbReference type="InterPro" id="IPR000380">
    <property type="entry name" value="Topo_IA"/>
</dbReference>
<dbReference type="SMART" id="SM00437">
    <property type="entry name" value="TOP1Ac"/>
    <property type="match status" value="1"/>
</dbReference>
<evidence type="ECO:0000259" key="9">
    <source>
        <dbReference type="PROSITE" id="PS50880"/>
    </source>
</evidence>
<dbReference type="SUPFAM" id="SSF56712">
    <property type="entry name" value="Prokaryotic type I DNA topoisomerase"/>
    <property type="match status" value="1"/>
</dbReference>
<dbReference type="SMART" id="SM00493">
    <property type="entry name" value="TOPRIM"/>
    <property type="match status" value="1"/>
</dbReference>
<accession>A0A1I1YT86</accession>
<feature type="region of interest" description="Interaction with DNA" evidence="8">
    <location>
        <begin position="187"/>
        <end position="192"/>
    </location>
</feature>
<dbReference type="NCBIfam" id="NF005829">
    <property type="entry name" value="PRK07726.1"/>
    <property type="match status" value="1"/>
</dbReference>
<dbReference type="PANTHER" id="PTHR11390:SF21">
    <property type="entry name" value="DNA TOPOISOMERASE 3-ALPHA"/>
    <property type="match status" value="1"/>
</dbReference>
<comment type="similarity">
    <text evidence="2 8">Belongs to the type IA topoisomerase family.</text>
</comment>
<dbReference type="Gene3D" id="2.70.20.10">
    <property type="entry name" value="Topoisomerase I, domain 3"/>
    <property type="match status" value="1"/>
</dbReference>
<feature type="site" description="Interaction with DNA" evidence="8">
    <location>
        <position position="168"/>
    </location>
</feature>
<dbReference type="Pfam" id="PF01131">
    <property type="entry name" value="Topoisom_bac"/>
    <property type="match status" value="1"/>
</dbReference>
<evidence type="ECO:0000256" key="1">
    <source>
        <dbReference type="ARBA" id="ARBA00000213"/>
    </source>
</evidence>
<dbReference type="PANTHER" id="PTHR11390">
    <property type="entry name" value="PROKARYOTIC DNA TOPOISOMERASE"/>
    <property type="match status" value="1"/>
</dbReference>
<dbReference type="GO" id="GO:0003677">
    <property type="term" value="F:DNA binding"/>
    <property type="evidence" value="ECO:0007669"/>
    <property type="project" value="UniProtKB-KW"/>
</dbReference>
<evidence type="ECO:0000256" key="7">
    <source>
        <dbReference type="ARBA" id="ARBA00023235"/>
    </source>
</evidence>
<reference evidence="12" key="1">
    <citation type="submission" date="2016-10" db="EMBL/GenBank/DDBJ databases">
        <authorList>
            <person name="Varghese N."/>
            <person name="Submissions S."/>
        </authorList>
    </citation>
    <scope>NUCLEOTIDE SEQUENCE [LARGE SCALE GENOMIC DNA]</scope>
    <source>
        <strain evidence="12">DSM 22530</strain>
    </source>
</reference>
<feature type="active site" description="O-(5'-phospho-DNA)-tyrosine intermediate" evidence="8">
    <location>
        <position position="310"/>
    </location>
</feature>
<dbReference type="PROSITE" id="PS50880">
    <property type="entry name" value="TOPRIM"/>
    <property type="match status" value="1"/>
</dbReference>
<dbReference type="OrthoDB" id="9803554at2"/>
<evidence type="ECO:0000313" key="12">
    <source>
        <dbReference type="Proteomes" id="UP000199474"/>
    </source>
</evidence>
<feature type="site" description="Interaction with DNA" evidence="8">
    <location>
        <position position="176"/>
    </location>
</feature>
<evidence type="ECO:0000256" key="6">
    <source>
        <dbReference type="ARBA" id="ARBA00023125"/>
    </source>
</evidence>
<keyword evidence="7 8" id="KW-0413">Isomerase</keyword>
<dbReference type="NCBIfam" id="TIGR01056">
    <property type="entry name" value="topB"/>
    <property type="match status" value="1"/>
</dbReference>
<comment type="function">
    <text evidence="8">Releases the supercoiling and torsional tension of DNA, which is introduced during the DNA replication and transcription, by transiently cleaving and rejoining one strand of the DNA duplex. Introduces a single-strand break via transesterification at a target site in duplex DNA. The scissile phosphodiester is attacked by the catalytic tyrosine of the enzyme, resulting in the formation of a DNA-(5'-phosphotyrosyl)-enzyme intermediate and the expulsion of a 3'-OH DNA strand. The free DNA strand then undergoes passage around the unbroken strand, thus removing DNA supercoils. Finally, in the religation step, the DNA 3'-OH attacks the covalent intermediate to expel the active-site tyrosine and restore the DNA phosphodiester backbone.</text>
</comment>
<protein>
    <recommendedName>
        <fullName evidence="8">DNA topoisomerase 3</fullName>
        <ecNumber evidence="8">5.6.2.1</ecNumber>
    </recommendedName>
    <alternativeName>
        <fullName evidence="8">DNA topoisomerase III</fullName>
    </alternativeName>
</protein>
<dbReference type="PROSITE" id="PS52039">
    <property type="entry name" value="TOPO_IA_2"/>
    <property type="match status" value="1"/>
</dbReference>
<dbReference type="InterPro" id="IPR013826">
    <property type="entry name" value="Topo_IA_cen_sub3"/>
</dbReference>
<feature type="binding site" evidence="8">
    <location>
        <position position="9"/>
    </location>
    <ligand>
        <name>Mg(2+)</name>
        <dbReference type="ChEBI" id="CHEBI:18420"/>
        <note>catalytic</note>
    </ligand>
</feature>
<gene>
    <name evidence="8" type="primary">topB</name>
    <name evidence="11" type="ORF">SAMN05216238_11099</name>
</gene>
<keyword evidence="6 8" id="KW-0238">DNA-binding</keyword>
<dbReference type="InterPro" id="IPR013497">
    <property type="entry name" value="Topo_IA_cen"/>
</dbReference>
<dbReference type="GO" id="GO:0003917">
    <property type="term" value="F:DNA topoisomerase type I (single strand cut, ATP-independent) activity"/>
    <property type="evidence" value="ECO:0007669"/>
    <property type="project" value="UniProtKB-UniRule"/>
</dbReference>
<proteinExistence type="inferred from homology"/>
<dbReference type="CDD" id="cd00186">
    <property type="entry name" value="TOP1Ac"/>
    <property type="match status" value="1"/>
</dbReference>
<dbReference type="GO" id="GO:0006265">
    <property type="term" value="P:DNA topological change"/>
    <property type="evidence" value="ECO:0007669"/>
    <property type="project" value="UniProtKB-UniRule"/>
</dbReference>
<dbReference type="STRING" id="640948.SAMN05216238_11099"/>
<dbReference type="InterPro" id="IPR023406">
    <property type="entry name" value="Topo_IA_AS"/>
</dbReference>
<dbReference type="EC" id="5.6.2.1" evidence="8"/>
<dbReference type="InterPro" id="IPR013824">
    <property type="entry name" value="Topo_IA_cen_sub1"/>
</dbReference>
<dbReference type="InterPro" id="IPR013825">
    <property type="entry name" value="Topo_IA_cen_sub2"/>
</dbReference>
<dbReference type="PRINTS" id="PR00417">
    <property type="entry name" value="PRTPISMRASEI"/>
</dbReference>
<dbReference type="Gene3D" id="1.10.290.10">
    <property type="entry name" value="Topoisomerase I, domain 4"/>
    <property type="match status" value="1"/>
</dbReference>
<feature type="site" description="Interaction with DNA" evidence="8">
    <location>
        <position position="61"/>
    </location>
</feature>
<dbReference type="InterPro" id="IPR034144">
    <property type="entry name" value="TOPRIM_TopoIII"/>
</dbReference>
<dbReference type="InterPro" id="IPR006171">
    <property type="entry name" value="TOPRIM_dom"/>
</dbReference>
<dbReference type="InterPro" id="IPR003602">
    <property type="entry name" value="Topo_IA_DNA-bd_dom"/>
</dbReference>
<feature type="binding site" evidence="8">
    <location>
        <position position="105"/>
    </location>
    <ligand>
        <name>Mg(2+)</name>
        <dbReference type="ChEBI" id="CHEBI:18420"/>
        <note>catalytic</note>
    </ligand>
</feature>
<evidence type="ECO:0000256" key="3">
    <source>
        <dbReference type="ARBA" id="ARBA00022723"/>
    </source>
</evidence>
<dbReference type="Pfam" id="PF01751">
    <property type="entry name" value="Toprim"/>
    <property type="match status" value="1"/>
</dbReference>
<comment type="caution">
    <text evidence="8">Lacks conserved residue(s) required for the propagation of feature annotation.</text>
</comment>
<dbReference type="InterPro" id="IPR023405">
    <property type="entry name" value="Topo_IA_core_domain"/>
</dbReference>
<evidence type="ECO:0000256" key="4">
    <source>
        <dbReference type="ARBA" id="ARBA00022842"/>
    </source>
</evidence>
<dbReference type="GO" id="GO:0000287">
    <property type="term" value="F:magnesium ion binding"/>
    <property type="evidence" value="ECO:0007669"/>
    <property type="project" value="UniProtKB-UniRule"/>
</dbReference>
<dbReference type="Gene3D" id="1.10.460.10">
    <property type="entry name" value="Topoisomerase I, domain 2"/>
    <property type="match status" value="1"/>
</dbReference>
<dbReference type="InterPro" id="IPR003601">
    <property type="entry name" value="Topo_IA_2"/>
</dbReference>
<dbReference type="GO" id="GO:0006310">
    <property type="term" value="P:DNA recombination"/>
    <property type="evidence" value="ECO:0007669"/>
    <property type="project" value="TreeGrafter"/>
</dbReference>
<keyword evidence="12" id="KW-1185">Reference proteome</keyword>
<dbReference type="InterPro" id="IPR005738">
    <property type="entry name" value="TopoIII"/>
</dbReference>
<keyword evidence="4 8" id="KW-0460">Magnesium</keyword>
<keyword evidence="3 8" id="KW-0479">Metal-binding</keyword>
<feature type="domain" description="Topo IA-type catalytic" evidence="10">
    <location>
        <begin position="153"/>
        <end position="587"/>
    </location>
</feature>
<dbReference type="HAMAP" id="MF_00953">
    <property type="entry name" value="Topoisom_3_prok"/>
    <property type="match status" value="1"/>
</dbReference>
<dbReference type="Gene3D" id="3.40.50.140">
    <property type="match status" value="1"/>
</dbReference>
<feature type="domain" description="Toprim" evidence="9">
    <location>
        <begin position="3"/>
        <end position="136"/>
    </location>
</feature>
<evidence type="ECO:0000256" key="2">
    <source>
        <dbReference type="ARBA" id="ARBA00009446"/>
    </source>
</evidence>
<evidence type="ECO:0000256" key="8">
    <source>
        <dbReference type="HAMAP-Rule" id="MF_00953"/>
    </source>
</evidence>
<dbReference type="GO" id="GO:0006281">
    <property type="term" value="P:DNA repair"/>
    <property type="evidence" value="ECO:0007669"/>
    <property type="project" value="TreeGrafter"/>
</dbReference>
<dbReference type="EMBL" id="FOMR01000010">
    <property type="protein sequence ID" value="SFE22756.1"/>
    <property type="molecule type" value="Genomic_DNA"/>
</dbReference>
<dbReference type="Proteomes" id="UP000199474">
    <property type="component" value="Unassembled WGS sequence"/>
</dbReference>
<keyword evidence="5 8" id="KW-0799">Topoisomerase</keyword>
<comment type="catalytic activity">
    <reaction evidence="1 8">
        <text>ATP-independent breakage of single-stranded DNA, followed by passage and rejoining.</text>
        <dbReference type="EC" id="5.6.2.1"/>
    </reaction>
</comment>